<feature type="transmembrane region" description="Helical" evidence="9">
    <location>
        <begin position="273"/>
        <end position="293"/>
    </location>
</feature>
<proteinExistence type="inferred from homology"/>
<protein>
    <submittedName>
        <fullName evidence="10">Transporter</fullName>
    </submittedName>
</protein>
<comment type="similarity">
    <text evidence="8">Belongs to the TsuA/YedE (TC 9.B.102) family.</text>
</comment>
<keyword evidence="7 9" id="KW-0472">Membrane</keyword>
<reference evidence="10 11" key="1">
    <citation type="submission" date="2018-02" db="EMBL/GenBank/DDBJ databases">
        <title>Reclassifiation of [Polyangium] brachysporum DSM 7029 as Guopingzhaonella breviflexa gen. nov., sp. nov., a member of the family Comamonadaceae.</title>
        <authorList>
            <person name="Tang B."/>
        </authorList>
    </citation>
    <scope>NUCLEOTIDE SEQUENCE [LARGE SCALE GENOMIC DNA]</scope>
    <source>
        <strain evidence="10 11">BCRC 80649</strain>
    </source>
</reference>
<evidence type="ECO:0000256" key="8">
    <source>
        <dbReference type="ARBA" id="ARBA00035655"/>
    </source>
</evidence>
<feature type="transmembrane region" description="Helical" evidence="9">
    <location>
        <begin position="6"/>
        <end position="27"/>
    </location>
</feature>
<dbReference type="RefSeq" id="WP_104300717.1">
    <property type="nucleotide sequence ID" value="NZ_PSNX01000002.1"/>
</dbReference>
<feature type="transmembrane region" description="Helical" evidence="9">
    <location>
        <begin position="86"/>
        <end position="109"/>
    </location>
</feature>
<dbReference type="PANTHER" id="PTHR30574">
    <property type="entry name" value="INNER MEMBRANE PROTEIN YEDE"/>
    <property type="match status" value="1"/>
</dbReference>
<dbReference type="AlphaFoldDB" id="A0A2S5SYV6"/>
<feature type="transmembrane region" description="Helical" evidence="9">
    <location>
        <begin position="54"/>
        <end position="74"/>
    </location>
</feature>
<organism evidence="10 11">
    <name type="scientific">Caldimonas caldifontis</name>
    <dbReference type="NCBI Taxonomy" id="1452508"/>
    <lineage>
        <taxon>Bacteria</taxon>
        <taxon>Pseudomonadati</taxon>
        <taxon>Pseudomonadota</taxon>
        <taxon>Betaproteobacteria</taxon>
        <taxon>Burkholderiales</taxon>
        <taxon>Sphaerotilaceae</taxon>
        <taxon>Caldimonas</taxon>
    </lineage>
</organism>
<sequence length="371" mass="38773">MQDIDISALTSQVLWAAFALAAVFGAIAQRTHFCTMGAVSDIVTMGDWTRMRMWVMAMGVAIVGFNAMVAAGWVSASNTIYASPRVLWLSALVGGGLFGFGMVLASGCGSKTLVRIGAGNLKSLVVFVVLGLAAFATLRGITAVLRVRTVDTVSIQLDGPQDLPSLMSAATGWELSTAALALGLLIGGACLAWAWARPEGRSGNTLLAGLGTGAVIVGMWWVSGRLGFVAEHPDTLEATFLATNSQRMESMSFVAPYAYTLDWLIYFSDTSKALTLGIVSCAGVIVGSAAYALATRSFRWEGFRDAEDTANHLVGAVLMGVGGVTAIGCTVGQGLSGLSTLSVGSFLALAGILAGARLAFKYQMWRLERMV</sequence>
<dbReference type="GO" id="GO:0005886">
    <property type="term" value="C:plasma membrane"/>
    <property type="evidence" value="ECO:0007669"/>
    <property type="project" value="UniProtKB-SubCell"/>
</dbReference>
<feature type="transmembrane region" description="Helical" evidence="9">
    <location>
        <begin position="121"/>
        <end position="141"/>
    </location>
</feature>
<accession>A0A2S5SYV6</accession>
<evidence type="ECO:0000313" key="10">
    <source>
        <dbReference type="EMBL" id="PPE67777.1"/>
    </source>
</evidence>
<evidence type="ECO:0000256" key="4">
    <source>
        <dbReference type="ARBA" id="ARBA00022519"/>
    </source>
</evidence>
<evidence type="ECO:0000313" key="11">
    <source>
        <dbReference type="Proteomes" id="UP000238605"/>
    </source>
</evidence>
<keyword evidence="2" id="KW-0813">Transport</keyword>
<dbReference type="OrthoDB" id="9794165at2"/>
<keyword evidence="3" id="KW-1003">Cell membrane</keyword>
<feature type="transmembrane region" description="Helical" evidence="9">
    <location>
        <begin position="203"/>
        <end position="222"/>
    </location>
</feature>
<evidence type="ECO:0000256" key="3">
    <source>
        <dbReference type="ARBA" id="ARBA00022475"/>
    </source>
</evidence>
<dbReference type="PANTHER" id="PTHR30574:SF1">
    <property type="entry name" value="SULPHUR TRANSPORT DOMAIN-CONTAINING PROTEIN"/>
    <property type="match status" value="1"/>
</dbReference>
<keyword evidence="6 9" id="KW-1133">Transmembrane helix</keyword>
<evidence type="ECO:0000256" key="1">
    <source>
        <dbReference type="ARBA" id="ARBA00004429"/>
    </source>
</evidence>
<dbReference type="Pfam" id="PF04143">
    <property type="entry name" value="Sulf_transp"/>
    <property type="match status" value="1"/>
</dbReference>
<comment type="caution">
    <text evidence="10">The sequence shown here is derived from an EMBL/GenBank/DDBJ whole genome shotgun (WGS) entry which is preliminary data.</text>
</comment>
<keyword evidence="11" id="KW-1185">Reference proteome</keyword>
<dbReference type="EMBL" id="PSNX01000002">
    <property type="protein sequence ID" value="PPE67777.1"/>
    <property type="molecule type" value="Genomic_DNA"/>
</dbReference>
<evidence type="ECO:0000256" key="9">
    <source>
        <dbReference type="SAM" id="Phobius"/>
    </source>
</evidence>
<evidence type="ECO:0000256" key="5">
    <source>
        <dbReference type="ARBA" id="ARBA00022692"/>
    </source>
</evidence>
<dbReference type="InterPro" id="IPR007272">
    <property type="entry name" value="Sulf_transp_TsuA/YedE"/>
</dbReference>
<feature type="transmembrane region" description="Helical" evidence="9">
    <location>
        <begin position="313"/>
        <end position="335"/>
    </location>
</feature>
<evidence type="ECO:0000256" key="2">
    <source>
        <dbReference type="ARBA" id="ARBA00022448"/>
    </source>
</evidence>
<dbReference type="Proteomes" id="UP000238605">
    <property type="component" value="Unassembled WGS sequence"/>
</dbReference>
<comment type="subcellular location">
    <subcellularLocation>
        <location evidence="1">Cell inner membrane</location>
        <topology evidence="1">Multi-pass membrane protein</topology>
    </subcellularLocation>
</comment>
<evidence type="ECO:0000256" key="6">
    <source>
        <dbReference type="ARBA" id="ARBA00022989"/>
    </source>
</evidence>
<keyword evidence="4" id="KW-0997">Cell inner membrane</keyword>
<gene>
    <name evidence="10" type="ORF">C1704_02635</name>
</gene>
<evidence type="ECO:0000256" key="7">
    <source>
        <dbReference type="ARBA" id="ARBA00023136"/>
    </source>
</evidence>
<feature type="transmembrane region" description="Helical" evidence="9">
    <location>
        <begin position="341"/>
        <end position="360"/>
    </location>
</feature>
<name>A0A2S5SYV6_9BURK</name>
<feature type="transmembrane region" description="Helical" evidence="9">
    <location>
        <begin position="175"/>
        <end position="196"/>
    </location>
</feature>
<keyword evidence="5 9" id="KW-0812">Transmembrane</keyword>